<keyword evidence="3 6" id="KW-1133">Transmembrane helix</keyword>
<dbReference type="Proteomes" id="UP001596435">
    <property type="component" value="Unassembled WGS sequence"/>
</dbReference>
<feature type="transmembrane region" description="Helical" evidence="6">
    <location>
        <begin position="150"/>
        <end position="173"/>
    </location>
</feature>
<sequence>MPKEPAERAPRSPRSLREAWVALAGLSAVFLFEMLDNSILNVALPTIGRELHASTTALQWVTGAYAVVFGGLMLAFGAMADRFGRRRVMLVGLVLLGVASLATGFVTTAGQLIAVRAAMGIAAAMTTPGSMALAFRLFAEDGLRVRATTLITTVGLVGLAIGPTMGGLVLAIAPWQVLLLVNVPIAALAAVGVRIGIAADEAADLHPDPLDVAGAVLGTATIVPALVAPTLFVDRGADAWLPWAVTAAAVVAGILFVLRERSAPHPLLDLALVARPLVSSGLAYKAAAGLATAGLGYLVTLQLQLAWGWSPGLAAVGMLPQVVVLVAGGAFIRPFVQRVGLDRAARLSAAAVVCGLAVHGLLSRFGYVWVALALVLVAAGMRVVGVVAGVNVLRGLPENRTTVGAALTDTATEVTSGVGIAVTGTILAALFTGDIAASTWTTQQTAQFQQAVTVAGLTLTAVAAALVGWGIVRMRPAATGRATAPVDDTTPEYA</sequence>
<keyword evidence="4 6" id="KW-0472">Membrane</keyword>
<comment type="caution">
    <text evidence="8">The sequence shown here is derived from an EMBL/GenBank/DDBJ whole genome shotgun (WGS) entry which is preliminary data.</text>
</comment>
<keyword evidence="9" id="KW-1185">Reference proteome</keyword>
<organism evidence="8 9">
    <name type="scientific">Kitasatospora paranensis</name>
    <dbReference type="NCBI Taxonomy" id="258053"/>
    <lineage>
        <taxon>Bacteria</taxon>
        <taxon>Bacillati</taxon>
        <taxon>Actinomycetota</taxon>
        <taxon>Actinomycetes</taxon>
        <taxon>Kitasatosporales</taxon>
        <taxon>Streptomycetaceae</taxon>
        <taxon>Kitasatospora</taxon>
    </lineage>
</organism>
<feature type="transmembrane region" description="Helical" evidence="6">
    <location>
        <begin position="368"/>
        <end position="393"/>
    </location>
</feature>
<evidence type="ECO:0000256" key="4">
    <source>
        <dbReference type="ARBA" id="ARBA00023136"/>
    </source>
</evidence>
<gene>
    <name evidence="8" type="ORF">ACFQMG_12130</name>
</gene>
<evidence type="ECO:0000256" key="2">
    <source>
        <dbReference type="ARBA" id="ARBA00022692"/>
    </source>
</evidence>
<reference evidence="9" key="1">
    <citation type="journal article" date="2019" name="Int. J. Syst. Evol. Microbiol.">
        <title>The Global Catalogue of Microorganisms (GCM) 10K type strain sequencing project: providing services to taxonomists for standard genome sequencing and annotation.</title>
        <authorList>
            <consortium name="The Broad Institute Genomics Platform"/>
            <consortium name="The Broad Institute Genome Sequencing Center for Infectious Disease"/>
            <person name="Wu L."/>
            <person name="Ma J."/>
        </authorList>
    </citation>
    <scope>NUCLEOTIDE SEQUENCE [LARGE SCALE GENOMIC DNA]</scope>
    <source>
        <strain evidence="9">CGMCC 1.12859</strain>
    </source>
</reference>
<accession>A0ABW2FWB4</accession>
<feature type="transmembrane region" description="Helical" evidence="6">
    <location>
        <begin position="113"/>
        <end position="138"/>
    </location>
</feature>
<dbReference type="PANTHER" id="PTHR42718:SF42">
    <property type="entry name" value="EXPORT PROTEIN"/>
    <property type="match status" value="1"/>
</dbReference>
<keyword evidence="5" id="KW-0046">Antibiotic resistance</keyword>
<feature type="transmembrane region" description="Helical" evidence="6">
    <location>
        <begin position="451"/>
        <end position="472"/>
    </location>
</feature>
<dbReference type="InterPro" id="IPR011701">
    <property type="entry name" value="MFS"/>
</dbReference>
<feature type="transmembrane region" description="Helical" evidence="6">
    <location>
        <begin position="312"/>
        <end position="332"/>
    </location>
</feature>
<keyword evidence="2 6" id="KW-0812">Transmembrane</keyword>
<feature type="domain" description="Major facilitator superfamily (MFS) profile" evidence="7">
    <location>
        <begin position="22"/>
        <end position="476"/>
    </location>
</feature>
<dbReference type="InterPro" id="IPR020846">
    <property type="entry name" value="MFS_dom"/>
</dbReference>
<feature type="transmembrane region" description="Helical" evidence="6">
    <location>
        <begin position="209"/>
        <end position="228"/>
    </location>
</feature>
<dbReference type="Pfam" id="PF07690">
    <property type="entry name" value="MFS_1"/>
    <property type="match status" value="1"/>
</dbReference>
<feature type="transmembrane region" description="Helical" evidence="6">
    <location>
        <begin position="56"/>
        <end position="76"/>
    </location>
</feature>
<dbReference type="PANTHER" id="PTHR42718">
    <property type="entry name" value="MAJOR FACILITATOR SUPERFAMILY MULTIDRUG TRANSPORTER MFSC"/>
    <property type="match status" value="1"/>
</dbReference>
<evidence type="ECO:0000256" key="6">
    <source>
        <dbReference type="SAM" id="Phobius"/>
    </source>
</evidence>
<feature type="transmembrane region" description="Helical" evidence="6">
    <location>
        <begin position="240"/>
        <end position="258"/>
    </location>
</feature>
<feature type="transmembrane region" description="Helical" evidence="6">
    <location>
        <begin position="20"/>
        <end position="44"/>
    </location>
</feature>
<evidence type="ECO:0000313" key="8">
    <source>
        <dbReference type="EMBL" id="MFC7180302.1"/>
    </source>
</evidence>
<dbReference type="PROSITE" id="PS50850">
    <property type="entry name" value="MFS"/>
    <property type="match status" value="1"/>
</dbReference>
<evidence type="ECO:0000313" key="9">
    <source>
        <dbReference type="Proteomes" id="UP001596435"/>
    </source>
</evidence>
<feature type="transmembrane region" description="Helical" evidence="6">
    <location>
        <begin position="344"/>
        <end position="362"/>
    </location>
</feature>
<dbReference type="InterPro" id="IPR036259">
    <property type="entry name" value="MFS_trans_sf"/>
</dbReference>
<comment type="subcellular location">
    <subcellularLocation>
        <location evidence="1">Cell membrane</location>
        <topology evidence="1">Multi-pass membrane protein</topology>
    </subcellularLocation>
</comment>
<proteinExistence type="predicted"/>
<feature type="transmembrane region" description="Helical" evidence="6">
    <location>
        <begin position="282"/>
        <end position="300"/>
    </location>
</feature>
<evidence type="ECO:0000259" key="7">
    <source>
        <dbReference type="PROSITE" id="PS50850"/>
    </source>
</evidence>
<evidence type="ECO:0000256" key="3">
    <source>
        <dbReference type="ARBA" id="ARBA00022989"/>
    </source>
</evidence>
<dbReference type="EMBL" id="JBHTAJ010000018">
    <property type="protein sequence ID" value="MFC7180302.1"/>
    <property type="molecule type" value="Genomic_DNA"/>
</dbReference>
<dbReference type="CDD" id="cd17321">
    <property type="entry name" value="MFS_MMR_MDR_like"/>
    <property type="match status" value="1"/>
</dbReference>
<protein>
    <submittedName>
        <fullName evidence="8">MFS transporter</fullName>
    </submittedName>
</protein>
<dbReference type="PRINTS" id="PR01036">
    <property type="entry name" value="TCRTETB"/>
</dbReference>
<evidence type="ECO:0000256" key="5">
    <source>
        <dbReference type="ARBA" id="ARBA00023251"/>
    </source>
</evidence>
<evidence type="ECO:0000256" key="1">
    <source>
        <dbReference type="ARBA" id="ARBA00004651"/>
    </source>
</evidence>
<name>A0ABW2FWB4_9ACTN</name>
<feature type="transmembrane region" description="Helical" evidence="6">
    <location>
        <begin position="88"/>
        <end position="107"/>
    </location>
</feature>
<dbReference type="Gene3D" id="1.20.1720.10">
    <property type="entry name" value="Multidrug resistance protein D"/>
    <property type="match status" value="1"/>
</dbReference>
<dbReference type="SUPFAM" id="SSF103473">
    <property type="entry name" value="MFS general substrate transporter"/>
    <property type="match status" value="1"/>
</dbReference>
<feature type="transmembrane region" description="Helical" evidence="6">
    <location>
        <begin position="414"/>
        <end position="431"/>
    </location>
</feature>
<feature type="transmembrane region" description="Helical" evidence="6">
    <location>
        <begin position="179"/>
        <end position="197"/>
    </location>
</feature>
<dbReference type="RefSeq" id="WP_380231053.1">
    <property type="nucleotide sequence ID" value="NZ_JBHSVH010000002.1"/>
</dbReference>